<keyword evidence="1" id="KW-0472">Membrane</keyword>
<evidence type="ECO:0000313" key="3">
    <source>
        <dbReference type="Proteomes" id="UP000242317"/>
    </source>
</evidence>
<evidence type="ECO:0000313" key="2">
    <source>
        <dbReference type="EMBL" id="SDC63842.1"/>
    </source>
</evidence>
<keyword evidence="3" id="KW-1185">Reference proteome</keyword>
<dbReference type="EMBL" id="FMYK01000009">
    <property type="protein sequence ID" value="SDC63842.1"/>
    <property type="molecule type" value="Genomic_DNA"/>
</dbReference>
<protein>
    <submittedName>
        <fullName evidence="2">Uncharacterized protein</fullName>
    </submittedName>
</protein>
<accession>A0A1G6N7L5</accession>
<keyword evidence="1" id="KW-0812">Transmembrane</keyword>
<proteinExistence type="predicted"/>
<feature type="transmembrane region" description="Helical" evidence="1">
    <location>
        <begin position="12"/>
        <end position="34"/>
    </location>
</feature>
<dbReference type="AlphaFoldDB" id="A0A1G6N7L5"/>
<reference evidence="3" key="1">
    <citation type="submission" date="2016-09" db="EMBL/GenBank/DDBJ databases">
        <authorList>
            <person name="Varghese N."/>
            <person name="Submissions S."/>
        </authorList>
    </citation>
    <scope>NUCLEOTIDE SEQUENCE [LARGE SCALE GENOMIC DNA]</scope>
    <source>
        <strain evidence="3">ANC 3699</strain>
    </source>
</reference>
<gene>
    <name evidence="2" type="ORF">SAMN05421749_10922</name>
</gene>
<evidence type="ECO:0000256" key="1">
    <source>
        <dbReference type="SAM" id="Phobius"/>
    </source>
</evidence>
<feature type="transmembrane region" description="Helical" evidence="1">
    <location>
        <begin position="40"/>
        <end position="60"/>
    </location>
</feature>
<name>A0A1G6N7L5_9GAMM</name>
<sequence>MKKFLNNFIKDFNYSFFQIFGLLSFSVMLSNYFLDQALMPKGAFIILVLIAAICFIYGIYRRYKKSRQLSHQIDS</sequence>
<dbReference type="RefSeq" id="WP_092620966.1">
    <property type="nucleotide sequence ID" value="NZ_FMYK01000009.1"/>
</dbReference>
<organism evidence="2 3">
    <name type="scientific">Acinetobacter marinus</name>
    <dbReference type="NCBI Taxonomy" id="281375"/>
    <lineage>
        <taxon>Bacteria</taxon>
        <taxon>Pseudomonadati</taxon>
        <taxon>Pseudomonadota</taxon>
        <taxon>Gammaproteobacteria</taxon>
        <taxon>Moraxellales</taxon>
        <taxon>Moraxellaceae</taxon>
        <taxon>Acinetobacter</taxon>
    </lineage>
</organism>
<dbReference type="Proteomes" id="UP000242317">
    <property type="component" value="Unassembled WGS sequence"/>
</dbReference>
<keyword evidence="1" id="KW-1133">Transmembrane helix</keyword>